<proteinExistence type="predicted"/>
<dbReference type="AlphaFoldDB" id="A0A6J7L7D3"/>
<evidence type="ECO:0000256" key="1">
    <source>
        <dbReference type="SAM" id="MobiDB-lite"/>
    </source>
</evidence>
<accession>A0A6J7L7D3</accession>
<protein>
    <submittedName>
        <fullName evidence="2">Unannotated protein</fullName>
    </submittedName>
</protein>
<sequence length="87" mass="9752">MRVWLFSTTRDRPCFSEESRDSSPVVTRPMMMAMATTPRRVIATPMVRKCVPSSPLNVPGSSDLTNESQKPSRKEIFSSAGPHENRV</sequence>
<evidence type="ECO:0000313" key="2">
    <source>
        <dbReference type="EMBL" id="CAB4963765.1"/>
    </source>
</evidence>
<name>A0A6J7L7D3_9ZZZZ</name>
<feature type="region of interest" description="Disordered" evidence="1">
    <location>
        <begin position="52"/>
        <end position="87"/>
    </location>
</feature>
<feature type="compositionally biased region" description="Polar residues" evidence="1">
    <location>
        <begin position="54"/>
        <end position="69"/>
    </location>
</feature>
<organism evidence="2">
    <name type="scientific">freshwater metagenome</name>
    <dbReference type="NCBI Taxonomy" id="449393"/>
    <lineage>
        <taxon>unclassified sequences</taxon>
        <taxon>metagenomes</taxon>
        <taxon>ecological metagenomes</taxon>
    </lineage>
</organism>
<dbReference type="EMBL" id="CAFBNF010000347">
    <property type="protein sequence ID" value="CAB4963765.1"/>
    <property type="molecule type" value="Genomic_DNA"/>
</dbReference>
<reference evidence="2" key="1">
    <citation type="submission" date="2020-05" db="EMBL/GenBank/DDBJ databases">
        <authorList>
            <person name="Chiriac C."/>
            <person name="Salcher M."/>
            <person name="Ghai R."/>
            <person name="Kavagutti S V."/>
        </authorList>
    </citation>
    <scope>NUCLEOTIDE SEQUENCE</scope>
</reference>
<gene>
    <name evidence="2" type="ORF">UFOPK3773_02186</name>
</gene>